<sequence>MARQDRAPRDGGARSSIYDDITSRIIAELEAGRLPWVQPWGTASAKAPLALPRNAATQRQYSGINILILWGAVVQQGYPTQAWLTFRQALALGGNVRKGER</sequence>
<dbReference type="OrthoDB" id="9792687at2"/>
<dbReference type="EMBL" id="PZKF01000111">
    <property type="protein sequence ID" value="PTE12753.1"/>
    <property type="molecule type" value="Genomic_DNA"/>
</dbReference>
<organism evidence="2 3">
    <name type="scientific">Phaeovulum veldkampii DSM 11550</name>
    <dbReference type="NCBI Taxonomy" id="1185920"/>
    <lineage>
        <taxon>Bacteria</taxon>
        <taxon>Pseudomonadati</taxon>
        <taxon>Pseudomonadota</taxon>
        <taxon>Alphaproteobacteria</taxon>
        <taxon>Rhodobacterales</taxon>
        <taxon>Paracoccaceae</taxon>
        <taxon>Phaeovulum</taxon>
    </lineage>
</organism>
<dbReference type="Proteomes" id="UP000241899">
    <property type="component" value="Unassembled WGS sequence"/>
</dbReference>
<accession>A0A2T4J4H7</accession>
<evidence type="ECO:0000313" key="2">
    <source>
        <dbReference type="EMBL" id="PTE12753.1"/>
    </source>
</evidence>
<comment type="caution">
    <text evidence="2">The sequence shown here is derived from an EMBL/GenBank/DDBJ whole genome shotgun (WGS) entry which is preliminary data.</text>
</comment>
<dbReference type="GO" id="GO:0003697">
    <property type="term" value="F:single-stranded DNA binding"/>
    <property type="evidence" value="ECO:0007669"/>
    <property type="project" value="InterPro"/>
</dbReference>
<dbReference type="Pfam" id="PF08401">
    <property type="entry name" value="ArdcN"/>
    <property type="match status" value="1"/>
</dbReference>
<name>A0A2T4J4H7_9RHOB</name>
<dbReference type="RefSeq" id="WP_133618653.1">
    <property type="nucleotide sequence ID" value="NZ_PZKF01000111.1"/>
</dbReference>
<dbReference type="AlphaFoldDB" id="A0A2T4J4H7"/>
<proteinExistence type="predicted"/>
<gene>
    <name evidence="2" type="ORF">C5F46_16115</name>
</gene>
<reference evidence="2 3" key="1">
    <citation type="submission" date="2018-03" db="EMBL/GenBank/DDBJ databases">
        <title>Rhodobacter veldkampii.</title>
        <authorList>
            <person name="Meyer T.E."/>
            <person name="Miller S."/>
            <person name="Lodha T."/>
            <person name="Gandham S."/>
            <person name="Chintalapati S."/>
            <person name="Chintalapati V.R."/>
        </authorList>
    </citation>
    <scope>NUCLEOTIDE SEQUENCE [LARGE SCALE GENOMIC DNA]</scope>
    <source>
        <strain evidence="2 3">DSM 11550</strain>
    </source>
</reference>
<dbReference type="InterPro" id="IPR013610">
    <property type="entry name" value="ArdC_N"/>
</dbReference>
<feature type="domain" description="N-terminal" evidence="1">
    <location>
        <begin position="16"/>
        <end position="101"/>
    </location>
</feature>
<keyword evidence="3" id="KW-1185">Reference proteome</keyword>
<protein>
    <submittedName>
        <fullName evidence="2">Antirestriction protein</fullName>
    </submittedName>
</protein>
<feature type="non-terminal residue" evidence="2">
    <location>
        <position position="101"/>
    </location>
</feature>
<evidence type="ECO:0000259" key="1">
    <source>
        <dbReference type="Pfam" id="PF08401"/>
    </source>
</evidence>
<evidence type="ECO:0000313" key="3">
    <source>
        <dbReference type="Proteomes" id="UP000241899"/>
    </source>
</evidence>